<reference evidence="2" key="1">
    <citation type="journal article" date="2020" name="Nat. Commun.">
        <title>Genome sequence of the cluster root forming white lupin.</title>
        <authorList>
            <person name="Hufnagel B."/>
            <person name="Marques A."/>
            <person name="Soriano A."/>
            <person name="Marques L."/>
            <person name="Divol F."/>
            <person name="Doumas P."/>
            <person name="Sallet E."/>
            <person name="Mancinotti D."/>
            <person name="Carrere S."/>
            <person name="Marande W."/>
            <person name="Arribat S."/>
            <person name="Keller J."/>
            <person name="Huneau C."/>
            <person name="Blein T."/>
            <person name="Aime D."/>
            <person name="Laguerre M."/>
            <person name="Taylor J."/>
            <person name="Schubert V."/>
            <person name="Nelson M."/>
            <person name="Geu-Flores F."/>
            <person name="Crespi M."/>
            <person name="Gallardo-Guerrero K."/>
            <person name="Delaux P.-M."/>
            <person name="Salse J."/>
            <person name="Berges H."/>
            <person name="Guyot R."/>
            <person name="Gouzy J."/>
            <person name="Peret B."/>
        </authorList>
    </citation>
    <scope>NUCLEOTIDE SEQUENCE [LARGE SCALE GENOMIC DNA]</scope>
    <source>
        <strain evidence="2">cv. Amiga</strain>
    </source>
</reference>
<gene>
    <name evidence="1" type="ORF">Lalb_Chr19g0127431</name>
</gene>
<keyword evidence="2" id="KW-1185">Reference proteome</keyword>
<dbReference type="Proteomes" id="UP000447434">
    <property type="component" value="Chromosome 19"/>
</dbReference>
<dbReference type="AlphaFoldDB" id="A0A6A4NSW9"/>
<evidence type="ECO:0000313" key="1">
    <source>
        <dbReference type="EMBL" id="KAE9592270.1"/>
    </source>
</evidence>
<name>A0A6A4NSW9_LUPAL</name>
<proteinExistence type="predicted"/>
<protein>
    <submittedName>
        <fullName evidence="1">Uncharacterized protein</fullName>
    </submittedName>
</protein>
<dbReference type="EMBL" id="WOCE01000019">
    <property type="protein sequence ID" value="KAE9592270.1"/>
    <property type="molecule type" value="Genomic_DNA"/>
</dbReference>
<comment type="caution">
    <text evidence="1">The sequence shown here is derived from an EMBL/GenBank/DDBJ whole genome shotgun (WGS) entry which is preliminary data.</text>
</comment>
<organism evidence="1 2">
    <name type="scientific">Lupinus albus</name>
    <name type="common">White lupine</name>
    <name type="synonym">Lupinus termis</name>
    <dbReference type="NCBI Taxonomy" id="3870"/>
    <lineage>
        <taxon>Eukaryota</taxon>
        <taxon>Viridiplantae</taxon>
        <taxon>Streptophyta</taxon>
        <taxon>Embryophyta</taxon>
        <taxon>Tracheophyta</taxon>
        <taxon>Spermatophyta</taxon>
        <taxon>Magnoliopsida</taxon>
        <taxon>eudicotyledons</taxon>
        <taxon>Gunneridae</taxon>
        <taxon>Pentapetalae</taxon>
        <taxon>rosids</taxon>
        <taxon>fabids</taxon>
        <taxon>Fabales</taxon>
        <taxon>Fabaceae</taxon>
        <taxon>Papilionoideae</taxon>
        <taxon>50 kb inversion clade</taxon>
        <taxon>genistoids sensu lato</taxon>
        <taxon>core genistoids</taxon>
        <taxon>Genisteae</taxon>
        <taxon>Lupinus</taxon>
    </lineage>
</organism>
<accession>A0A6A4NSW9</accession>
<sequence>MGNELRGERGQFSLSSFTLGKLGRLEREESNKKWESENTRDAAMIRLLRLHPSLFHHRRLPWFDHVLVPSSFSSLSHFLV</sequence>
<evidence type="ECO:0000313" key="2">
    <source>
        <dbReference type="Proteomes" id="UP000447434"/>
    </source>
</evidence>